<protein>
    <submittedName>
        <fullName evidence="2">Uncharacterized protein</fullName>
    </submittedName>
</protein>
<sequence>MLLRTLMLSCLVFVLNTHGSAPGGDSLMVLPNQAYVTNPCSSPL</sequence>
<proteinExistence type="predicted"/>
<accession>A0A101M0S4</accession>
<gene>
    <name evidence="2" type="ORF">ABT39_MTgene4155</name>
</gene>
<feature type="signal peptide" evidence="1">
    <location>
        <begin position="1"/>
        <end position="19"/>
    </location>
</feature>
<feature type="chain" id="PRO_5007100202" evidence="1">
    <location>
        <begin position="20"/>
        <end position="44"/>
    </location>
</feature>
<evidence type="ECO:0000313" key="2">
    <source>
        <dbReference type="EMBL" id="KUM48819.1"/>
    </source>
</evidence>
<dbReference type="AlphaFoldDB" id="A0A101M0S4"/>
<name>A0A101M0S4_PICGL</name>
<geneLocation type="mitochondrion" evidence="2"/>
<organism evidence="2">
    <name type="scientific">Picea glauca</name>
    <name type="common">White spruce</name>
    <name type="synonym">Pinus glauca</name>
    <dbReference type="NCBI Taxonomy" id="3330"/>
    <lineage>
        <taxon>Eukaryota</taxon>
        <taxon>Viridiplantae</taxon>
        <taxon>Streptophyta</taxon>
        <taxon>Embryophyta</taxon>
        <taxon>Tracheophyta</taxon>
        <taxon>Spermatophyta</taxon>
        <taxon>Pinopsida</taxon>
        <taxon>Pinidae</taxon>
        <taxon>Conifers I</taxon>
        <taxon>Pinales</taxon>
        <taxon>Pinaceae</taxon>
        <taxon>Picea</taxon>
    </lineage>
</organism>
<comment type="caution">
    <text evidence="2">The sequence shown here is derived from an EMBL/GenBank/DDBJ whole genome shotgun (WGS) entry which is preliminary data.</text>
</comment>
<keyword evidence="2" id="KW-0496">Mitochondrion</keyword>
<evidence type="ECO:0000256" key="1">
    <source>
        <dbReference type="SAM" id="SignalP"/>
    </source>
</evidence>
<reference evidence="2" key="1">
    <citation type="journal article" date="2015" name="Genome Biol. Evol.">
        <title>Organellar Genomes of White Spruce (Picea glauca): Assembly and Annotation.</title>
        <authorList>
            <person name="Jackman S.D."/>
            <person name="Warren R.L."/>
            <person name="Gibb E.A."/>
            <person name="Vandervalk B.P."/>
            <person name="Mohamadi H."/>
            <person name="Chu J."/>
            <person name="Raymond A."/>
            <person name="Pleasance S."/>
            <person name="Coope R."/>
            <person name="Wildung M.R."/>
            <person name="Ritland C.E."/>
            <person name="Bousquet J."/>
            <person name="Jones S.J."/>
            <person name="Bohlmann J."/>
            <person name="Birol I."/>
        </authorList>
    </citation>
    <scope>NUCLEOTIDE SEQUENCE [LARGE SCALE GENOMIC DNA]</scope>
    <source>
        <tissue evidence="2">Flushing bud</tissue>
    </source>
</reference>
<dbReference type="EMBL" id="LKAM01000004">
    <property type="protein sequence ID" value="KUM48819.1"/>
    <property type="molecule type" value="Genomic_DNA"/>
</dbReference>
<keyword evidence="1" id="KW-0732">Signal</keyword>